<feature type="transmembrane region" description="Helical" evidence="6">
    <location>
        <begin position="406"/>
        <end position="427"/>
    </location>
</feature>
<comment type="caution">
    <text evidence="7">The sequence shown here is derived from an EMBL/GenBank/DDBJ whole genome shotgun (WGS) entry which is preliminary data.</text>
</comment>
<sequence length="467" mass="51832">MAQASAQEKVNIDPEQLAIVQDNIVQQRPTHYVSKDDVYKRLDKEVNLKFDFIVLALLSRQFIFCGIDKTNVGFVATTSLVKDAGLEPDDKPNSLSLFSATYVPLQLPMVVLARRVGVKYFLAFQLLTWGTLIVPRMLIGAAKAGFTQFGFFYMSTLYPKYDLALRYDIFAGMYSVAGAFAAVLAYGLLKSESSSLHGWQIVFIFEGGFTVFLELITFFLERAHAVRRMEIDLASTQEERDLIDVAKDWKKLFVVICNIPAVLPVPAFTTFLPLIVKGMGYKGITAMPMSVPPFVVGTVGLLIIISSSDHFKERSLHTVVGVCLGIIGCIVITTSTDTQLRCGFAHVCMVGIFVGSPLLAVWLPGNTLWKGKRSVMMGVHGWSHVAGGIAGQIFKSEYTPRYEVPLMITMMIMACGCCGLVFLNAMYRRENRAQARQVSNWDEADFAAEAASETRRGDQKRAFVYGY</sequence>
<keyword evidence="2" id="KW-0813">Transport</keyword>
<keyword evidence="4 6" id="KW-1133">Transmembrane helix</keyword>
<organism evidence="7 8">
    <name type="scientific">Setomelanomma holmii</name>
    <dbReference type="NCBI Taxonomy" id="210430"/>
    <lineage>
        <taxon>Eukaryota</taxon>
        <taxon>Fungi</taxon>
        <taxon>Dikarya</taxon>
        <taxon>Ascomycota</taxon>
        <taxon>Pezizomycotina</taxon>
        <taxon>Dothideomycetes</taxon>
        <taxon>Pleosporomycetidae</taxon>
        <taxon>Pleosporales</taxon>
        <taxon>Pleosporineae</taxon>
        <taxon>Phaeosphaeriaceae</taxon>
        <taxon>Setomelanomma</taxon>
    </lineage>
</organism>
<dbReference type="Gene3D" id="1.20.1250.20">
    <property type="entry name" value="MFS general substrate transporter like domains"/>
    <property type="match status" value="1"/>
</dbReference>
<keyword evidence="8" id="KW-1185">Reference proteome</keyword>
<feature type="transmembrane region" description="Helical" evidence="6">
    <location>
        <begin position="316"/>
        <end position="337"/>
    </location>
</feature>
<dbReference type="InterPro" id="IPR011701">
    <property type="entry name" value="MFS"/>
</dbReference>
<dbReference type="Proteomes" id="UP000799777">
    <property type="component" value="Unassembled WGS sequence"/>
</dbReference>
<keyword evidence="3 6" id="KW-0812">Transmembrane</keyword>
<evidence type="ECO:0000256" key="2">
    <source>
        <dbReference type="ARBA" id="ARBA00022448"/>
    </source>
</evidence>
<dbReference type="OrthoDB" id="2985014at2759"/>
<accession>A0A9P4LIV5</accession>
<dbReference type="SUPFAM" id="SSF103473">
    <property type="entry name" value="MFS general substrate transporter"/>
    <property type="match status" value="1"/>
</dbReference>
<evidence type="ECO:0000256" key="5">
    <source>
        <dbReference type="ARBA" id="ARBA00023136"/>
    </source>
</evidence>
<dbReference type="Pfam" id="PF07690">
    <property type="entry name" value="MFS_1"/>
    <property type="match status" value="1"/>
</dbReference>
<gene>
    <name evidence="7" type="ORF">EK21DRAFT_103936</name>
</gene>
<feature type="transmembrane region" description="Helical" evidence="6">
    <location>
        <begin position="201"/>
        <end position="220"/>
    </location>
</feature>
<dbReference type="AlphaFoldDB" id="A0A9P4LIV5"/>
<evidence type="ECO:0000256" key="1">
    <source>
        <dbReference type="ARBA" id="ARBA00004141"/>
    </source>
</evidence>
<evidence type="ECO:0000313" key="7">
    <source>
        <dbReference type="EMBL" id="KAF2025469.1"/>
    </source>
</evidence>
<proteinExistence type="predicted"/>
<dbReference type="GO" id="GO:0022857">
    <property type="term" value="F:transmembrane transporter activity"/>
    <property type="evidence" value="ECO:0007669"/>
    <property type="project" value="InterPro"/>
</dbReference>
<dbReference type="InterPro" id="IPR036259">
    <property type="entry name" value="MFS_trans_sf"/>
</dbReference>
<reference evidence="7" key="1">
    <citation type="journal article" date="2020" name="Stud. Mycol.">
        <title>101 Dothideomycetes genomes: a test case for predicting lifestyles and emergence of pathogens.</title>
        <authorList>
            <person name="Haridas S."/>
            <person name="Albert R."/>
            <person name="Binder M."/>
            <person name="Bloem J."/>
            <person name="Labutti K."/>
            <person name="Salamov A."/>
            <person name="Andreopoulos B."/>
            <person name="Baker S."/>
            <person name="Barry K."/>
            <person name="Bills G."/>
            <person name="Bluhm B."/>
            <person name="Cannon C."/>
            <person name="Castanera R."/>
            <person name="Culley D."/>
            <person name="Daum C."/>
            <person name="Ezra D."/>
            <person name="Gonzalez J."/>
            <person name="Henrissat B."/>
            <person name="Kuo A."/>
            <person name="Liang C."/>
            <person name="Lipzen A."/>
            <person name="Lutzoni F."/>
            <person name="Magnuson J."/>
            <person name="Mondo S."/>
            <person name="Nolan M."/>
            <person name="Ohm R."/>
            <person name="Pangilinan J."/>
            <person name="Park H.-J."/>
            <person name="Ramirez L."/>
            <person name="Alfaro M."/>
            <person name="Sun H."/>
            <person name="Tritt A."/>
            <person name="Yoshinaga Y."/>
            <person name="Zwiers L.-H."/>
            <person name="Turgeon B."/>
            <person name="Goodwin S."/>
            <person name="Spatafora J."/>
            <person name="Crous P."/>
            <person name="Grigoriev I."/>
        </authorList>
    </citation>
    <scope>NUCLEOTIDE SEQUENCE</scope>
    <source>
        <strain evidence="7">CBS 110217</strain>
    </source>
</reference>
<evidence type="ECO:0000256" key="3">
    <source>
        <dbReference type="ARBA" id="ARBA00022692"/>
    </source>
</evidence>
<feature type="transmembrane region" description="Helical" evidence="6">
    <location>
        <begin position="284"/>
        <end position="304"/>
    </location>
</feature>
<feature type="transmembrane region" description="Helical" evidence="6">
    <location>
        <begin position="343"/>
        <end position="363"/>
    </location>
</feature>
<evidence type="ECO:0000256" key="4">
    <source>
        <dbReference type="ARBA" id="ARBA00022989"/>
    </source>
</evidence>
<name>A0A9P4LIV5_9PLEO</name>
<feature type="transmembrane region" description="Helical" evidence="6">
    <location>
        <begin position="140"/>
        <end position="158"/>
    </location>
</feature>
<protein>
    <submittedName>
        <fullName evidence="7">MFS general substrate transporter</fullName>
    </submittedName>
</protein>
<evidence type="ECO:0000256" key="6">
    <source>
        <dbReference type="SAM" id="Phobius"/>
    </source>
</evidence>
<keyword evidence="5 6" id="KW-0472">Membrane</keyword>
<feature type="transmembrane region" description="Helical" evidence="6">
    <location>
        <begin position="170"/>
        <end position="189"/>
    </location>
</feature>
<dbReference type="PANTHER" id="PTHR43791">
    <property type="entry name" value="PERMEASE-RELATED"/>
    <property type="match status" value="1"/>
</dbReference>
<comment type="subcellular location">
    <subcellularLocation>
        <location evidence="1">Membrane</location>
        <topology evidence="1">Multi-pass membrane protein</topology>
    </subcellularLocation>
</comment>
<dbReference type="EMBL" id="ML978265">
    <property type="protein sequence ID" value="KAF2025469.1"/>
    <property type="molecule type" value="Genomic_DNA"/>
</dbReference>
<feature type="transmembrane region" description="Helical" evidence="6">
    <location>
        <begin position="252"/>
        <end position="272"/>
    </location>
</feature>
<evidence type="ECO:0000313" key="8">
    <source>
        <dbReference type="Proteomes" id="UP000799777"/>
    </source>
</evidence>
<feature type="transmembrane region" description="Helical" evidence="6">
    <location>
        <begin position="375"/>
        <end position="394"/>
    </location>
</feature>
<dbReference type="GO" id="GO:0016020">
    <property type="term" value="C:membrane"/>
    <property type="evidence" value="ECO:0007669"/>
    <property type="project" value="UniProtKB-SubCell"/>
</dbReference>
<dbReference type="PANTHER" id="PTHR43791:SF21">
    <property type="entry name" value="MAJOR FACILITATOR SUPERFAMILY (MFS) PROFILE DOMAIN-CONTAINING PROTEIN"/>
    <property type="match status" value="1"/>
</dbReference>